<reference evidence="2 3" key="1">
    <citation type="submission" date="2018-05" db="EMBL/GenBank/DDBJ databases">
        <title>Marinifilum breve JC075T sp. nov., a marine bacterium isolated from Yongle Blue Hole in the South China Sea.</title>
        <authorList>
            <person name="Fu T."/>
        </authorList>
    </citation>
    <scope>NUCLEOTIDE SEQUENCE [LARGE SCALE GENOMIC DNA]</scope>
    <source>
        <strain evidence="2 3">JC075</strain>
    </source>
</reference>
<accession>A0A2V3ZU27</accession>
<evidence type="ECO:0000313" key="3">
    <source>
        <dbReference type="Proteomes" id="UP000248079"/>
    </source>
</evidence>
<organism evidence="2 3">
    <name type="scientific">Marinifilum breve</name>
    <dbReference type="NCBI Taxonomy" id="2184082"/>
    <lineage>
        <taxon>Bacteria</taxon>
        <taxon>Pseudomonadati</taxon>
        <taxon>Bacteroidota</taxon>
        <taxon>Bacteroidia</taxon>
        <taxon>Marinilabiliales</taxon>
        <taxon>Marinifilaceae</taxon>
    </lineage>
</organism>
<protein>
    <submittedName>
        <fullName evidence="2">DUF3108 domain-containing protein</fullName>
    </submittedName>
</protein>
<dbReference type="Pfam" id="PF11306">
    <property type="entry name" value="DUF3108"/>
    <property type="match status" value="1"/>
</dbReference>
<proteinExistence type="predicted"/>
<dbReference type="EMBL" id="QFLI01000014">
    <property type="protein sequence ID" value="PXX95685.1"/>
    <property type="molecule type" value="Genomic_DNA"/>
</dbReference>
<dbReference type="OrthoDB" id="9808473at2"/>
<name>A0A2V3ZU27_9BACT</name>
<gene>
    <name evidence="2" type="ORF">DF185_21550</name>
</gene>
<dbReference type="InterPro" id="IPR021457">
    <property type="entry name" value="DUF3108"/>
</dbReference>
<comment type="caution">
    <text evidence="2">The sequence shown here is derived from an EMBL/GenBank/DDBJ whole genome shotgun (WGS) entry which is preliminary data.</text>
</comment>
<keyword evidence="3" id="KW-1185">Reference proteome</keyword>
<keyword evidence="1" id="KW-0732">Signal</keyword>
<evidence type="ECO:0000256" key="1">
    <source>
        <dbReference type="SAM" id="SignalP"/>
    </source>
</evidence>
<dbReference type="Proteomes" id="UP000248079">
    <property type="component" value="Unassembled WGS sequence"/>
</dbReference>
<feature type="signal peptide" evidence="1">
    <location>
        <begin position="1"/>
        <end position="24"/>
    </location>
</feature>
<dbReference type="AlphaFoldDB" id="A0A2V3ZU27"/>
<feature type="chain" id="PRO_5015998265" evidence="1">
    <location>
        <begin position="25"/>
        <end position="256"/>
    </location>
</feature>
<sequence>MRMLRFTLFLISLFVLSISTYSNSPVKSADKGEHLKYVIHYGIVRGGKASLKLKSDKINGKEVYHATLTGRTVGLFNTLYRVKDTYESFFDKETLLPVKAIRNIREGSYKRYNEVTFDREKNQINSQRSGIKDVPVGIHDILSAFYFARAYYFNSDLEIGQVVKIQTYFADEEFLLQFRFMGYENVNSKIGNVKCYKFIPIVQTGRAFEDEDDMKIWISADANKVPVRVQFDLFLGSLRCDLINFSNFSTSSLRKN</sequence>
<evidence type="ECO:0000313" key="2">
    <source>
        <dbReference type="EMBL" id="PXX95685.1"/>
    </source>
</evidence>